<dbReference type="InterPro" id="IPR053781">
    <property type="entry name" value="F-box_AtFBL13-like"/>
</dbReference>
<dbReference type="RefSeq" id="XP_056850229.1">
    <property type="nucleotide sequence ID" value="XM_056994249.1"/>
</dbReference>
<sequence length="389" mass="44609">MGNISELPEDLLLRILSFVPTKYIVATSLVSKSWRCLWTKVSRLTYDSCELEGQYDPVKTRRFRQFLKKSMLLHQPRALETLYMDFRRRSLGIDITPWIRTDVLCNLRELEVYDRNGPHVSFRLPSVLFTCEKLVVLKLRCMIDVQLPSTVSLPSLKTLHLINSLFLLNDESIRIIFSSCPLLSDLRLDHHVMSNLHIVMPSLQRLTIVTDSGYEPLPIFLDHYIPSLEISTPSLKYLNIEDSASTFCVRVSIRCPSNVEDTSIYRRMVQLELSMCGGVYEELLIHMLKRSINLSVLRINSKFKTLDLWKQPSSVPPCLLSSLQTLEWRGYNGSCAEMVVVSYFLKHALCLKTAKITTESSDLFEKTTGYLLSMPRGSTTCRLVVGVMN</sequence>
<dbReference type="PANTHER" id="PTHR31900">
    <property type="entry name" value="F-BOX/RNI SUPERFAMILY PROTEIN-RELATED"/>
    <property type="match status" value="1"/>
</dbReference>
<evidence type="ECO:0000313" key="7">
    <source>
        <dbReference type="RefSeq" id="XP_056850231.1"/>
    </source>
</evidence>
<dbReference type="InterPro" id="IPR032675">
    <property type="entry name" value="LRR_dom_sf"/>
</dbReference>
<dbReference type="SMART" id="SM00579">
    <property type="entry name" value="FBD"/>
    <property type="match status" value="1"/>
</dbReference>
<dbReference type="InterPro" id="IPR006566">
    <property type="entry name" value="FBD"/>
</dbReference>
<dbReference type="InterPro" id="IPR036047">
    <property type="entry name" value="F-box-like_dom_sf"/>
</dbReference>
<dbReference type="InterPro" id="IPR050232">
    <property type="entry name" value="FBL13/AtMIF1-like"/>
</dbReference>
<feature type="domain" description="F-box" evidence="1">
    <location>
        <begin position="1"/>
        <end position="49"/>
    </location>
</feature>
<dbReference type="RefSeq" id="XP_056850231.1">
    <property type="nucleotide sequence ID" value="XM_056994251.1"/>
</dbReference>
<organism evidence="2 3">
    <name type="scientific">Raphanus sativus</name>
    <name type="common">Radish</name>
    <name type="synonym">Raphanus raphanistrum var. sativus</name>
    <dbReference type="NCBI Taxonomy" id="3726"/>
    <lineage>
        <taxon>Eukaryota</taxon>
        <taxon>Viridiplantae</taxon>
        <taxon>Streptophyta</taxon>
        <taxon>Embryophyta</taxon>
        <taxon>Tracheophyta</taxon>
        <taxon>Spermatophyta</taxon>
        <taxon>Magnoliopsida</taxon>
        <taxon>eudicotyledons</taxon>
        <taxon>Gunneridae</taxon>
        <taxon>Pentapetalae</taxon>
        <taxon>rosids</taxon>
        <taxon>malvids</taxon>
        <taxon>Brassicales</taxon>
        <taxon>Brassicaceae</taxon>
        <taxon>Brassiceae</taxon>
        <taxon>Raphanus</taxon>
    </lineage>
</organism>
<evidence type="ECO:0000313" key="2">
    <source>
        <dbReference type="Proteomes" id="UP000504610"/>
    </source>
</evidence>
<dbReference type="SUPFAM" id="SSF52047">
    <property type="entry name" value="RNI-like"/>
    <property type="match status" value="1"/>
</dbReference>
<keyword evidence="2" id="KW-1185">Reference proteome</keyword>
<evidence type="ECO:0000313" key="4">
    <source>
        <dbReference type="RefSeq" id="XP_056850228.1"/>
    </source>
</evidence>
<dbReference type="SUPFAM" id="SSF81383">
    <property type="entry name" value="F-box domain"/>
    <property type="match status" value="1"/>
</dbReference>
<reference evidence="3 4" key="2">
    <citation type="submission" date="2025-04" db="UniProtKB">
        <authorList>
            <consortium name="RefSeq"/>
        </authorList>
    </citation>
    <scope>IDENTIFICATION</scope>
    <source>
        <tissue evidence="3 4">Leaf</tissue>
    </source>
</reference>
<dbReference type="Pfam" id="PF07723">
    <property type="entry name" value="LRR_2"/>
    <property type="match status" value="1"/>
</dbReference>
<dbReference type="RefSeq" id="XP_056850230.1">
    <property type="nucleotide sequence ID" value="XM_056994250.1"/>
</dbReference>
<dbReference type="CDD" id="cd22160">
    <property type="entry name" value="F-box_AtFBL13-like"/>
    <property type="match status" value="1"/>
</dbReference>
<dbReference type="RefSeq" id="XP_056850228.1">
    <property type="nucleotide sequence ID" value="XM_056994248.1"/>
</dbReference>
<evidence type="ECO:0000259" key="1">
    <source>
        <dbReference type="PROSITE" id="PS50181"/>
    </source>
</evidence>
<dbReference type="Pfam" id="PF00646">
    <property type="entry name" value="F-box"/>
    <property type="match status" value="1"/>
</dbReference>
<dbReference type="OrthoDB" id="1105558at2759"/>
<dbReference type="PANTHER" id="PTHR31900:SF34">
    <property type="entry name" value="EMB|CAB62440.1-RELATED"/>
    <property type="match status" value="1"/>
</dbReference>
<dbReference type="Gene3D" id="3.80.10.10">
    <property type="entry name" value="Ribonuclease Inhibitor"/>
    <property type="match status" value="1"/>
</dbReference>
<gene>
    <name evidence="3 4 5 6 7" type="primary">LOC108824646</name>
</gene>
<evidence type="ECO:0000313" key="6">
    <source>
        <dbReference type="RefSeq" id="XP_056850230.1"/>
    </source>
</evidence>
<dbReference type="AlphaFoldDB" id="A0A6J0L1N0"/>
<dbReference type="KEGG" id="rsz:108824646"/>
<name>A0A6J0L1N0_RAPSA</name>
<dbReference type="Pfam" id="PF08387">
    <property type="entry name" value="FBD"/>
    <property type="match status" value="1"/>
</dbReference>
<dbReference type="GeneID" id="108824646"/>
<dbReference type="Gene3D" id="1.20.1280.50">
    <property type="match status" value="1"/>
</dbReference>
<dbReference type="Proteomes" id="UP000504610">
    <property type="component" value="Chromosome 9"/>
</dbReference>
<dbReference type="RefSeq" id="XP_018453561.2">
    <property type="nucleotide sequence ID" value="XM_018598059.2"/>
</dbReference>
<reference evidence="2" key="1">
    <citation type="journal article" date="2019" name="Database">
        <title>The radish genome database (RadishGD): an integrated information resource for radish genomics.</title>
        <authorList>
            <person name="Yu H.J."/>
            <person name="Baek S."/>
            <person name="Lee Y.J."/>
            <person name="Cho A."/>
            <person name="Mun J.H."/>
        </authorList>
    </citation>
    <scope>NUCLEOTIDE SEQUENCE [LARGE SCALE GENOMIC DNA]</scope>
    <source>
        <strain evidence="2">cv. WK10039</strain>
    </source>
</reference>
<evidence type="ECO:0000313" key="5">
    <source>
        <dbReference type="RefSeq" id="XP_056850229.1"/>
    </source>
</evidence>
<dbReference type="PROSITE" id="PS50181">
    <property type="entry name" value="FBOX"/>
    <property type="match status" value="1"/>
</dbReference>
<accession>A0A6J0L1N0</accession>
<dbReference type="SMART" id="SM00256">
    <property type="entry name" value="FBOX"/>
    <property type="match status" value="1"/>
</dbReference>
<dbReference type="InterPro" id="IPR013101">
    <property type="entry name" value="LRR_PRU1-like"/>
</dbReference>
<proteinExistence type="predicted"/>
<evidence type="ECO:0000313" key="3">
    <source>
        <dbReference type="RefSeq" id="XP_018453561.2"/>
    </source>
</evidence>
<dbReference type="InterPro" id="IPR001810">
    <property type="entry name" value="F-box_dom"/>
</dbReference>
<protein>
    <submittedName>
        <fullName evidence="3 4">F-box/FBD/LRR-repeat protein At4g26340-like</fullName>
    </submittedName>
</protein>